<protein>
    <submittedName>
        <fullName evidence="1">Uncharacterized protein</fullName>
    </submittedName>
</protein>
<organism evidence="1 2">
    <name type="scientific">Elysia marginata</name>
    <dbReference type="NCBI Taxonomy" id="1093978"/>
    <lineage>
        <taxon>Eukaryota</taxon>
        <taxon>Metazoa</taxon>
        <taxon>Spiralia</taxon>
        <taxon>Lophotrochozoa</taxon>
        <taxon>Mollusca</taxon>
        <taxon>Gastropoda</taxon>
        <taxon>Heterobranchia</taxon>
        <taxon>Euthyneura</taxon>
        <taxon>Panpulmonata</taxon>
        <taxon>Sacoglossa</taxon>
        <taxon>Placobranchoidea</taxon>
        <taxon>Plakobranchidae</taxon>
        <taxon>Elysia</taxon>
    </lineage>
</organism>
<sequence length="103" mass="11485">MGCCRANSGDPATALNERETPSIFRVGKSVQKHRVIKFLATLKSKSPGRTARQNNCERGHVLIETAMKLISTEVRPLKRWVLLLPTNYNAIVRRGVGERGRTA</sequence>
<proteinExistence type="predicted"/>
<keyword evidence="2" id="KW-1185">Reference proteome</keyword>
<dbReference type="EMBL" id="BMAT01003000">
    <property type="protein sequence ID" value="GFS18609.1"/>
    <property type="molecule type" value="Genomic_DNA"/>
</dbReference>
<dbReference type="Proteomes" id="UP000762676">
    <property type="component" value="Unassembled WGS sequence"/>
</dbReference>
<comment type="caution">
    <text evidence="1">The sequence shown here is derived from an EMBL/GenBank/DDBJ whole genome shotgun (WGS) entry which is preliminary data.</text>
</comment>
<name>A0AAV4J9D0_9GAST</name>
<evidence type="ECO:0000313" key="2">
    <source>
        <dbReference type="Proteomes" id="UP000762676"/>
    </source>
</evidence>
<accession>A0AAV4J9D0</accession>
<reference evidence="1 2" key="1">
    <citation type="journal article" date="2021" name="Elife">
        <title>Chloroplast acquisition without the gene transfer in kleptoplastic sea slugs, Plakobranchus ocellatus.</title>
        <authorList>
            <person name="Maeda T."/>
            <person name="Takahashi S."/>
            <person name="Yoshida T."/>
            <person name="Shimamura S."/>
            <person name="Takaki Y."/>
            <person name="Nagai Y."/>
            <person name="Toyoda A."/>
            <person name="Suzuki Y."/>
            <person name="Arimoto A."/>
            <person name="Ishii H."/>
            <person name="Satoh N."/>
            <person name="Nishiyama T."/>
            <person name="Hasebe M."/>
            <person name="Maruyama T."/>
            <person name="Minagawa J."/>
            <person name="Obokata J."/>
            <person name="Shigenobu S."/>
        </authorList>
    </citation>
    <scope>NUCLEOTIDE SEQUENCE [LARGE SCALE GENOMIC DNA]</scope>
</reference>
<evidence type="ECO:0000313" key="1">
    <source>
        <dbReference type="EMBL" id="GFS18609.1"/>
    </source>
</evidence>
<dbReference type="AlphaFoldDB" id="A0AAV4J9D0"/>
<gene>
    <name evidence="1" type="ORF">ElyMa_001527000</name>
</gene>